<dbReference type="AlphaFoldDB" id="A0A131ZVH9"/>
<dbReference type="OrthoDB" id="6618101at2759"/>
<feature type="compositionally biased region" description="Basic and acidic residues" evidence="1">
    <location>
        <begin position="113"/>
        <end position="132"/>
    </location>
</feature>
<evidence type="ECO:0000313" key="3">
    <source>
        <dbReference type="Proteomes" id="UP000616769"/>
    </source>
</evidence>
<sequence>MSIVASGLPRSRSSLDTIPKFYLVELPKKVAFENVDGSADIDPGDDNPFRPGSELSREADFIVNLIKEGKPITPTGELMINANHTESNQQSPINHEQVAKLKNRQQTQSKLTQKSDENVDISEKSPSDRSKISVEPGQHIDIQHGVVVSPKHGGQTIEKVTIRKRKKCCSIQ</sequence>
<reference evidence="2 3" key="1">
    <citation type="journal article" date="2015" name="Parasit. Vectors">
        <title>Draft genome of the scabies mite.</title>
        <authorList>
            <person name="Rider S.D.Jr."/>
            <person name="Morgan M.S."/>
            <person name="Arlian L.G."/>
        </authorList>
    </citation>
    <scope>NUCLEOTIDE SEQUENCE [LARGE SCALE GENOMIC DNA]</scope>
    <source>
        <strain evidence="2">Arlian Lab</strain>
    </source>
</reference>
<comment type="caution">
    <text evidence="2">The sequence shown here is derived from an EMBL/GenBank/DDBJ whole genome shotgun (WGS) entry which is preliminary data.</text>
</comment>
<gene>
    <name evidence="2" type="ORF">QR98_0012610</name>
</gene>
<organism evidence="2 3">
    <name type="scientific">Sarcoptes scabiei</name>
    <name type="common">Itch mite</name>
    <name type="synonym">Acarus scabiei</name>
    <dbReference type="NCBI Taxonomy" id="52283"/>
    <lineage>
        <taxon>Eukaryota</taxon>
        <taxon>Metazoa</taxon>
        <taxon>Ecdysozoa</taxon>
        <taxon>Arthropoda</taxon>
        <taxon>Chelicerata</taxon>
        <taxon>Arachnida</taxon>
        <taxon>Acari</taxon>
        <taxon>Acariformes</taxon>
        <taxon>Sarcoptiformes</taxon>
        <taxon>Astigmata</taxon>
        <taxon>Psoroptidia</taxon>
        <taxon>Sarcoptoidea</taxon>
        <taxon>Sarcoptidae</taxon>
        <taxon>Sarcoptinae</taxon>
        <taxon>Sarcoptes</taxon>
    </lineage>
</organism>
<dbReference type="VEuPathDB" id="VectorBase:SSCA008909"/>
<dbReference type="Proteomes" id="UP000616769">
    <property type="component" value="Unassembled WGS sequence"/>
</dbReference>
<dbReference type="EMBL" id="JXLN01003081">
    <property type="protein sequence ID" value="KPM02838.1"/>
    <property type="molecule type" value="Genomic_DNA"/>
</dbReference>
<dbReference type="OMA" id="LMINANH"/>
<accession>A0A131ZVH9</accession>
<evidence type="ECO:0000313" key="2">
    <source>
        <dbReference type="EMBL" id="KPM02838.1"/>
    </source>
</evidence>
<name>A0A131ZVH9_SARSC</name>
<feature type="compositionally biased region" description="Polar residues" evidence="1">
    <location>
        <begin position="82"/>
        <end position="94"/>
    </location>
</feature>
<protein>
    <submittedName>
        <fullName evidence="2">Uncharacterized protein</fullName>
    </submittedName>
</protein>
<proteinExistence type="predicted"/>
<feature type="region of interest" description="Disordered" evidence="1">
    <location>
        <begin position="80"/>
        <end position="138"/>
    </location>
</feature>
<evidence type="ECO:0000256" key="1">
    <source>
        <dbReference type="SAM" id="MobiDB-lite"/>
    </source>
</evidence>